<feature type="short sequence motif" description="Q motif" evidence="5">
    <location>
        <begin position="229"/>
        <end position="257"/>
    </location>
</feature>
<keyword evidence="3" id="KW-0347">Helicase</keyword>
<dbReference type="InParanoid" id="A0A2P6NY60"/>
<dbReference type="GO" id="GO:0005829">
    <property type="term" value="C:cytosol"/>
    <property type="evidence" value="ECO:0007669"/>
    <property type="project" value="TreeGrafter"/>
</dbReference>
<evidence type="ECO:0000256" key="5">
    <source>
        <dbReference type="PROSITE-ProRule" id="PRU00552"/>
    </source>
</evidence>
<feature type="region of interest" description="Disordered" evidence="6">
    <location>
        <begin position="674"/>
        <end position="811"/>
    </location>
</feature>
<feature type="compositionally biased region" description="Basic residues" evidence="6">
    <location>
        <begin position="88"/>
        <end position="103"/>
    </location>
</feature>
<dbReference type="PROSITE" id="PS00039">
    <property type="entry name" value="DEAD_ATP_HELICASE"/>
    <property type="match status" value="1"/>
</dbReference>
<dbReference type="SMART" id="SM00487">
    <property type="entry name" value="DEXDc"/>
    <property type="match status" value="1"/>
</dbReference>
<proteinExistence type="predicted"/>
<dbReference type="Pfam" id="PF00271">
    <property type="entry name" value="Helicase_C"/>
    <property type="match status" value="1"/>
</dbReference>
<dbReference type="PROSITE" id="PS51192">
    <property type="entry name" value="HELICASE_ATP_BIND_1"/>
    <property type="match status" value="1"/>
</dbReference>
<evidence type="ECO:0000256" key="3">
    <source>
        <dbReference type="ARBA" id="ARBA00022806"/>
    </source>
</evidence>
<dbReference type="InterPro" id="IPR001650">
    <property type="entry name" value="Helicase_C-like"/>
</dbReference>
<keyword evidence="4" id="KW-0067">ATP-binding</keyword>
<reference evidence="10 11" key="1">
    <citation type="journal article" date="2018" name="Genome Biol. Evol.">
        <title>Multiple Roots of Fruiting Body Formation in Amoebozoa.</title>
        <authorList>
            <person name="Hillmann F."/>
            <person name="Forbes G."/>
            <person name="Novohradska S."/>
            <person name="Ferling I."/>
            <person name="Riege K."/>
            <person name="Groth M."/>
            <person name="Westermann M."/>
            <person name="Marz M."/>
            <person name="Spaller T."/>
            <person name="Winckler T."/>
            <person name="Schaap P."/>
            <person name="Glockner G."/>
        </authorList>
    </citation>
    <scope>NUCLEOTIDE SEQUENCE [LARGE SCALE GENOMIC DNA]</scope>
    <source>
        <strain evidence="10 11">Jena</strain>
    </source>
</reference>
<feature type="compositionally biased region" description="Acidic residues" evidence="6">
    <location>
        <begin position="164"/>
        <end position="187"/>
    </location>
</feature>
<dbReference type="EMBL" id="MDYQ01000007">
    <property type="protein sequence ID" value="PRP88897.1"/>
    <property type="molecule type" value="Genomic_DNA"/>
</dbReference>
<dbReference type="PROSITE" id="PS51194">
    <property type="entry name" value="HELICASE_CTER"/>
    <property type="match status" value="1"/>
</dbReference>
<feature type="domain" description="DEAD-box RNA helicase Q" evidence="9">
    <location>
        <begin position="229"/>
        <end position="257"/>
    </location>
</feature>
<dbReference type="SUPFAM" id="SSF52540">
    <property type="entry name" value="P-loop containing nucleoside triphosphate hydrolases"/>
    <property type="match status" value="2"/>
</dbReference>
<dbReference type="Proteomes" id="UP000241769">
    <property type="component" value="Unassembled WGS sequence"/>
</dbReference>
<dbReference type="InterPro" id="IPR014001">
    <property type="entry name" value="Helicase_ATP-bd"/>
</dbReference>
<dbReference type="GO" id="GO:0003724">
    <property type="term" value="F:RNA helicase activity"/>
    <property type="evidence" value="ECO:0007669"/>
    <property type="project" value="InterPro"/>
</dbReference>
<dbReference type="InterPro" id="IPR000629">
    <property type="entry name" value="RNA-helicase_DEAD-box_CS"/>
</dbReference>
<feature type="region of interest" description="Disordered" evidence="6">
    <location>
        <begin position="35"/>
        <end position="128"/>
    </location>
</feature>
<feature type="domain" description="Helicase ATP-binding" evidence="7">
    <location>
        <begin position="260"/>
        <end position="435"/>
    </location>
</feature>
<organism evidence="10 11">
    <name type="scientific">Planoprotostelium fungivorum</name>
    <dbReference type="NCBI Taxonomy" id="1890364"/>
    <lineage>
        <taxon>Eukaryota</taxon>
        <taxon>Amoebozoa</taxon>
        <taxon>Evosea</taxon>
        <taxon>Variosea</taxon>
        <taxon>Cavosteliida</taxon>
        <taxon>Cavosteliaceae</taxon>
        <taxon>Planoprotostelium</taxon>
    </lineage>
</organism>
<evidence type="ECO:0008006" key="12">
    <source>
        <dbReference type="Google" id="ProtNLM"/>
    </source>
</evidence>
<dbReference type="GO" id="GO:0005524">
    <property type="term" value="F:ATP binding"/>
    <property type="evidence" value="ECO:0007669"/>
    <property type="project" value="UniProtKB-KW"/>
</dbReference>
<accession>A0A2P6NY60</accession>
<dbReference type="SMART" id="SM00490">
    <property type="entry name" value="HELICc"/>
    <property type="match status" value="1"/>
</dbReference>
<dbReference type="OrthoDB" id="10259843at2759"/>
<feature type="compositionally biased region" description="Basic and acidic residues" evidence="6">
    <location>
        <begin position="756"/>
        <end position="784"/>
    </location>
</feature>
<dbReference type="AlphaFoldDB" id="A0A2P6NY60"/>
<dbReference type="PROSITE" id="PS51195">
    <property type="entry name" value="Q_MOTIF"/>
    <property type="match status" value="1"/>
</dbReference>
<feature type="compositionally biased region" description="Basic residues" evidence="6">
    <location>
        <begin position="799"/>
        <end position="811"/>
    </location>
</feature>
<evidence type="ECO:0000259" key="9">
    <source>
        <dbReference type="PROSITE" id="PS51195"/>
    </source>
</evidence>
<name>A0A2P6NY60_9EUKA</name>
<dbReference type="InterPro" id="IPR027417">
    <property type="entry name" value="P-loop_NTPase"/>
</dbReference>
<dbReference type="CDD" id="cd17947">
    <property type="entry name" value="DEADc_DDX27"/>
    <property type="match status" value="1"/>
</dbReference>
<evidence type="ECO:0000256" key="4">
    <source>
        <dbReference type="ARBA" id="ARBA00022840"/>
    </source>
</evidence>
<keyword evidence="1" id="KW-0547">Nucleotide-binding</keyword>
<evidence type="ECO:0000256" key="6">
    <source>
        <dbReference type="SAM" id="MobiDB-lite"/>
    </source>
</evidence>
<evidence type="ECO:0000313" key="10">
    <source>
        <dbReference type="EMBL" id="PRP88897.1"/>
    </source>
</evidence>
<protein>
    <recommendedName>
        <fullName evidence="12">DEAD/DEAH box RNA helicase</fullName>
    </recommendedName>
</protein>
<gene>
    <name evidence="10" type="ORF">PROFUN_00365</name>
</gene>
<feature type="compositionally biased region" description="Acidic residues" evidence="6">
    <location>
        <begin position="50"/>
        <end position="62"/>
    </location>
</feature>
<dbReference type="GO" id="GO:0016787">
    <property type="term" value="F:hydrolase activity"/>
    <property type="evidence" value="ECO:0007669"/>
    <property type="project" value="UniProtKB-KW"/>
</dbReference>
<dbReference type="Pfam" id="PF00270">
    <property type="entry name" value="DEAD"/>
    <property type="match status" value="1"/>
</dbReference>
<evidence type="ECO:0000313" key="11">
    <source>
        <dbReference type="Proteomes" id="UP000241769"/>
    </source>
</evidence>
<dbReference type="GO" id="GO:0003676">
    <property type="term" value="F:nucleic acid binding"/>
    <property type="evidence" value="ECO:0007669"/>
    <property type="project" value="InterPro"/>
</dbReference>
<feature type="domain" description="Helicase C-terminal" evidence="8">
    <location>
        <begin position="479"/>
        <end position="623"/>
    </location>
</feature>
<dbReference type="FunCoup" id="A0A2P6NY60">
    <property type="interactions" value="361"/>
</dbReference>
<dbReference type="PANTHER" id="PTHR47959:SF1">
    <property type="entry name" value="ATP-DEPENDENT RNA HELICASE DBPA"/>
    <property type="match status" value="1"/>
</dbReference>
<dbReference type="PANTHER" id="PTHR47959">
    <property type="entry name" value="ATP-DEPENDENT RNA HELICASE RHLE-RELATED"/>
    <property type="match status" value="1"/>
</dbReference>
<dbReference type="CDD" id="cd18787">
    <property type="entry name" value="SF2_C_DEAD"/>
    <property type="match status" value="1"/>
</dbReference>
<keyword evidence="2" id="KW-0378">Hydrolase</keyword>
<sequence>MMTIDSDEEVRVIWHSPQIDQLFLRLNRYYDTIQHSESDVESEPEKEFNFEGEEPTEEEADVFGDGMPTFVGTHIKQKRQRVEDVKKEKKKEKKSQHKKKPKQKTTEEEMNTSFSFEGVGDGPVQQPWDFSSVRRDLIPQDRSASVDAKIDRILQTRLPIGRPEEEEEEEEEEEQEDDEGEEEEGQEGEEKQTGYDYEAYYAPKEEVADINREFFSRVDDADDDDEVTMRWDQMDLNHHLLKAIKTLGYVKPTPIQAKGIPVAMLGQDLVGSAVTGSGKTAAFVLPMLDKIIKMKKGKAASIKGLILLPTRELAVQCHAVIEKLAQFCEVTAAIIVGGLSMTAQETVLKTRPDIIVATPGRLIDHIRNTRSVSLDSLSFLVLDEADRLLQMGFQAEIDEIISLCPIKRHTQLYSATMTEEVDQLIRLSLNEPVRVAVSVKLTVADRLSQEFIKVKGKMEKDRDAILLGEIDTEDVGLKTLSALCTKTIKSHTVIFVTQKVIAHRLKIIFGLSGLKASELHGNLTQNQRLEALEDFRDGKTDFLLATDLAARGLDILGIKTVINYEMPSSLVNYVHRVGRTARAGADGRSISLAGEKDKALLKRIVKRAKDKVKQRILPPQDVQFWRDRIADMEVEIKTVLSEEREEKEMRHAERDASRAVNMLKHEEEIMARPKKTWFLSEREKKQQQEADSTAKGFGKKRRQESGEEPPQKRKKIAGLLAPKEGQKLTRQQRRRKQFAADDAFVPKKKLLAKAKNYKDNIKRSKEDKAKAQRERSSNFEKEISTSKFSRGGGGEKKKSNGHRQKGGKRRK</sequence>
<evidence type="ECO:0000259" key="8">
    <source>
        <dbReference type="PROSITE" id="PS51194"/>
    </source>
</evidence>
<feature type="region of interest" description="Disordered" evidence="6">
    <location>
        <begin position="155"/>
        <end position="195"/>
    </location>
</feature>
<evidence type="ECO:0000256" key="1">
    <source>
        <dbReference type="ARBA" id="ARBA00022741"/>
    </source>
</evidence>
<dbReference type="Gene3D" id="3.40.50.300">
    <property type="entry name" value="P-loop containing nucleotide triphosphate hydrolases"/>
    <property type="match status" value="2"/>
</dbReference>
<comment type="caution">
    <text evidence="10">The sequence shown here is derived from an EMBL/GenBank/DDBJ whole genome shotgun (WGS) entry which is preliminary data.</text>
</comment>
<feature type="compositionally biased region" description="Basic and acidic residues" evidence="6">
    <location>
        <begin position="35"/>
        <end position="49"/>
    </location>
</feature>
<evidence type="ECO:0000256" key="2">
    <source>
        <dbReference type="ARBA" id="ARBA00022801"/>
    </source>
</evidence>
<dbReference type="STRING" id="1890364.A0A2P6NY60"/>
<dbReference type="InterPro" id="IPR014014">
    <property type="entry name" value="RNA_helicase_DEAD_Q_motif"/>
</dbReference>
<keyword evidence="11" id="KW-1185">Reference proteome</keyword>
<evidence type="ECO:0000259" key="7">
    <source>
        <dbReference type="PROSITE" id="PS51192"/>
    </source>
</evidence>
<dbReference type="InterPro" id="IPR011545">
    <property type="entry name" value="DEAD/DEAH_box_helicase_dom"/>
</dbReference>
<dbReference type="InterPro" id="IPR050079">
    <property type="entry name" value="DEAD_box_RNA_helicase"/>
</dbReference>